<evidence type="ECO:0000313" key="8">
    <source>
        <dbReference type="EMBL" id="AZF70182.1"/>
    </source>
</evidence>
<evidence type="ECO:0000313" key="15">
    <source>
        <dbReference type="EMBL" id="SAI86520.1"/>
    </source>
</evidence>
<dbReference type="EMBL" id="CP033237">
    <property type="protein sequence ID" value="AZF72802.1"/>
    <property type="molecule type" value="Genomic_DNA"/>
</dbReference>
<dbReference type="GeneID" id="44128603"/>
<dbReference type="InterPro" id="IPR013328">
    <property type="entry name" value="6PGD_dom2"/>
</dbReference>
<dbReference type="Proteomes" id="UP000033106">
    <property type="component" value="Chromosome"/>
</dbReference>
<dbReference type="KEGG" id="ssof:SULC_0666"/>
<reference evidence="15" key="3">
    <citation type="submission" date="2016-04" db="EMBL/GenBank/DDBJ databases">
        <authorList>
            <person name="Evans L.H."/>
            <person name="Alamgir A."/>
            <person name="Owens N."/>
            <person name="Weber N.D."/>
            <person name="Virtaneva K."/>
            <person name="Barbian K."/>
            <person name="Babar A."/>
            <person name="Rosenke K."/>
        </authorList>
    </citation>
    <scope>NUCLEOTIDE SEQUENCE</scope>
    <source>
        <strain evidence="15">P1</strain>
    </source>
</reference>
<evidence type="ECO:0000259" key="2">
    <source>
        <dbReference type="Pfam" id="PF00725"/>
    </source>
</evidence>
<evidence type="ECO:0000313" key="4">
    <source>
        <dbReference type="EMBL" id="AKA73053.1"/>
    </source>
</evidence>
<evidence type="ECO:0000313" key="11">
    <source>
        <dbReference type="EMBL" id="AZF78035.1"/>
    </source>
</evidence>
<reference evidence="16 17" key="1">
    <citation type="journal article" date="2015" name="Genome Announc.">
        <title>Complete Genome Sequence of Sulfolobus solfataricus Strain 98/2 and Evolved Derivatives.</title>
        <authorList>
            <person name="McCarthy S."/>
            <person name="Gradnigo J."/>
            <person name="Johnson T."/>
            <person name="Payne S."/>
            <person name="Lipzen A."/>
            <person name="Martin J."/>
            <person name="Schackwitz W."/>
            <person name="Moriyama E."/>
            <person name="Blum P."/>
        </authorList>
    </citation>
    <scope>NUCLEOTIDE SEQUENCE [LARGE SCALE GENOMIC DNA]</scope>
    <source>
        <strain evidence="16">98/2 SULC</strain>
        <strain evidence="4">SARC-B</strain>
        <strain evidence="5">SARC-C</strain>
        <strain evidence="6 18">SULA</strain>
        <strain evidence="17">SULB</strain>
    </source>
</reference>
<dbReference type="FunFam" id="3.40.50.720:FF:000009">
    <property type="entry name" value="Fatty oxidation complex, alpha subunit"/>
    <property type="match status" value="1"/>
</dbReference>
<name>A0A0E3GUK9_SACSO</name>
<dbReference type="EMBL" id="CP033239">
    <property type="protein sequence ID" value="AZF78035.1"/>
    <property type="molecule type" value="Genomic_DNA"/>
</dbReference>
<evidence type="ECO:0000313" key="25">
    <source>
        <dbReference type="Proteomes" id="UP000278715"/>
    </source>
</evidence>
<keyword evidence="1" id="KW-0560">Oxidoreductase</keyword>
<evidence type="ECO:0000313" key="27">
    <source>
        <dbReference type="Proteomes" id="UP000594632"/>
    </source>
</evidence>
<evidence type="ECO:0000313" key="18">
    <source>
        <dbReference type="Proteomes" id="UP000033106"/>
    </source>
</evidence>
<dbReference type="AlphaFoldDB" id="A0A0E3GUK9"/>
<dbReference type="GeneID" id="1452897"/>
<evidence type="ECO:0000313" key="26">
    <source>
        <dbReference type="Proteomes" id="UP000282269"/>
    </source>
</evidence>
<dbReference type="Proteomes" id="UP000278715">
    <property type="component" value="Chromosome"/>
</dbReference>
<evidence type="ECO:0000313" key="20">
    <source>
        <dbReference type="Proteomes" id="UP000267993"/>
    </source>
</evidence>
<dbReference type="Pfam" id="PF00725">
    <property type="entry name" value="3HCDH"/>
    <property type="match status" value="2"/>
</dbReference>
<dbReference type="EMBL" id="CP033238">
    <property type="protein sequence ID" value="AZF75426.1"/>
    <property type="molecule type" value="Genomic_DNA"/>
</dbReference>
<dbReference type="OMA" id="MAHPMGP"/>
<dbReference type="Pfam" id="PF02737">
    <property type="entry name" value="3HCDH_N"/>
    <property type="match status" value="1"/>
</dbReference>
<dbReference type="InterPro" id="IPR006108">
    <property type="entry name" value="3HC_DH_C"/>
</dbReference>
<dbReference type="Proteomes" id="UP000033057">
    <property type="component" value="Chromosome"/>
</dbReference>
<proteinExistence type="predicted"/>
<evidence type="ECO:0000313" key="9">
    <source>
        <dbReference type="EMBL" id="AZF72802.1"/>
    </source>
</evidence>
<evidence type="ECO:0000259" key="3">
    <source>
        <dbReference type="Pfam" id="PF02737"/>
    </source>
</evidence>
<dbReference type="PANTHER" id="PTHR48075">
    <property type="entry name" value="3-HYDROXYACYL-COA DEHYDROGENASE FAMILY PROTEIN"/>
    <property type="match status" value="1"/>
</dbReference>
<dbReference type="Proteomes" id="UP000273194">
    <property type="component" value="Chromosome"/>
</dbReference>
<dbReference type="Gene3D" id="3.40.50.720">
    <property type="entry name" value="NAD(P)-binding Rossmann-like Domain"/>
    <property type="match status" value="1"/>
</dbReference>
<dbReference type="Proteomes" id="UP000594632">
    <property type="component" value="Chromosome"/>
</dbReference>
<reference evidence="5" key="5">
    <citation type="submission" date="2018-10" db="EMBL/GenBank/DDBJ databases">
        <authorList>
            <person name="McCarthy S."/>
            <person name="Gradnigo J."/>
            <person name="Johnson T."/>
            <person name="Payne S."/>
            <person name="Lipzen A."/>
            <person name="Schackwitz W."/>
            <person name="Martin J."/>
            <person name="Moriyama E."/>
            <person name="Blum P."/>
        </authorList>
    </citation>
    <scope>NUCLEOTIDE SEQUENCE</scope>
    <source>
        <strain evidence="4">SARC-B</strain>
        <strain evidence="5">SARC-C</strain>
        <strain evidence="6">SULA</strain>
    </source>
</reference>
<dbReference type="SUPFAM" id="SSF51735">
    <property type="entry name" value="NAD(P)-binding Rossmann-fold domains"/>
    <property type="match status" value="1"/>
</dbReference>
<evidence type="ECO:0000313" key="17">
    <source>
        <dbReference type="Proteomes" id="UP000033085"/>
    </source>
</evidence>
<dbReference type="Proteomes" id="UP000273443">
    <property type="component" value="Chromosome"/>
</dbReference>
<dbReference type="RefSeq" id="WP_009989828.1">
    <property type="nucleotide sequence ID" value="NZ_CP011055.2"/>
</dbReference>
<evidence type="ECO:0000313" key="16">
    <source>
        <dbReference type="Proteomes" id="UP000033057"/>
    </source>
</evidence>
<dbReference type="Proteomes" id="UP000269431">
    <property type="component" value="Chromosome"/>
</dbReference>
<dbReference type="Proteomes" id="UP000033085">
    <property type="component" value="Chromosome"/>
</dbReference>
<dbReference type="InterPro" id="IPR006176">
    <property type="entry name" value="3-OHacyl-CoA_DH_NAD-bd"/>
</dbReference>
<evidence type="ECO:0000313" key="24">
    <source>
        <dbReference type="Proteomes" id="UP000275843"/>
    </source>
</evidence>
<evidence type="ECO:0000313" key="21">
    <source>
        <dbReference type="Proteomes" id="UP000269431"/>
    </source>
</evidence>
<evidence type="ECO:0000313" key="5">
    <source>
        <dbReference type="EMBL" id="AKA75751.1"/>
    </source>
</evidence>
<evidence type="ECO:0000313" key="23">
    <source>
        <dbReference type="Proteomes" id="UP000273443"/>
    </source>
</evidence>
<organism evidence="5 16">
    <name type="scientific">Saccharolobus solfataricus</name>
    <name type="common">Sulfolobus solfataricus</name>
    <dbReference type="NCBI Taxonomy" id="2287"/>
    <lineage>
        <taxon>Archaea</taxon>
        <taxon>Thermoproteota</taxon>
        <taxon>Thermoprotei</taxon>
        <taxon>Sulfolobales</taxon>
        <taxon>Sulfolobaceae</taxon>
        <taxon>Saccharolobus</taxon>
    </lineage>
</organism>
<dbReference type="GO" id="GO:0070403">
    <property type="term" value="F:NAD+ binding"/>
    <property type="evidence" value="ECO:0007669"/>
    <property type="project" value="InterPro"/>
</dbReference>
<evidence type="ECO:0000313" key="19">
    <source>
        <dbReference type="Proteomes" id="UP000076770"/>
    </source>
</evidence>
<dbReference type="OrthoDB" id="39812at2157"/>
<evidence type="ECO:0000256" key="1">
    <source>
        <dbReference type="ARBA" id="ARBA00023002"/>
    </source>
</evidence>
<protein>
    <submittedName>
        <fullName evidence="5">3-hydroxyacyl-CoA dehydrogenase family protein</fullName>
    </submittedName>
    <submittedName>
        <fullName evidence="15">3-hydroxybutyryl-CoA dehydrogenase</fullName>
    </submittedName>
</protein>
<evidence type="ECO:0000313" key="7">
    <source>
        <dbReference type="EMBL" id="AZF67562.1"/>
    </source>
</evidence>
<dbReference type="EMBL" id="CP033235">
    <property type="protein sequence ID" value="AZF67562.1"/>
    <property type="molecule type" value="Genomic_DNA"/>
</dbReference>
<dbReference type="EMBL" id="CP050869">
    <property type="protein sequence ID" value="QPG50052.1"/>
    <property type="molecule type" value="Genomic_DNA"/>
</dbReference>
<dbReference type="EMBL" id="CP033240">
    <property type="protein sequence ID" value="AZF80639.1"/>
    <property type="molecule type" value="Genomic_DNA"/>
</dbReference>
<dbReference type="Proteomes" id="UP000076770">
    <property type="component" value="Chromosome i"/>
</dbReference>
<dbReference type="GO" id="GO:0006631">
    <property type="term" value="P:fatty acid metabolic process"/>
    <property type="evidence" value="ECO:0007669"/>
    <property type="project" value="InterPro"/>
</dbReference>
<accession>A0A0E3GUK9</accession>
<reference evidence="19" key="2">
    <citation type="submission" date="2016-04" db="EMBL/GenBank/DDBJ databases">
        <authorList>
            <person name="Shah S.A."/>
            <person name="Garrett R.A."/>
        </authorList>
    </citation>
    <scope>NUCLEOTIDE SEQUENCE [LARGE SCALE GENOMIC DNA]</scope>
    <source>
        <strain evidence="19">ATCC 35091 / DSM 1616 / JCM 8930 / NBRC 15331 / P1</strain>
    </source>
</reference>
<dbReference type="EMBL" id="CP033241">
    <property type="protein sequence ID" value="AZF83246.1"/>
    <property type="molecule type" value="Genomic_DNA"/>
</dbReference>
<dbReference type="Gene3D" id="1.10.1040.10">
    <property type="entry name" value="N-(1-d-carboxylethyl)-l-norvaline Dehydrogenase, domain 2"/>
    <property type="match status" value="2"/>
</dbReference>
<dbReference type="InterPro" id="IPR036291">
    <property type="entry name" value="NAD(P)-bd_dom_sf"/>
</dbReference>
<dbReference type="Proteomes" id="UP000275843">
    <property type="component" value="Chromosome"/>
</dbReference>
<dbReference type="KEGG" id="ssoa:SULA_0666"/>
<evidence type="ECO:0000313" key="12">
    <source>
        <dbReference type="EMBL" id="AZF80639.1"/>
    </source>
</evidence>
<evidence type="ECO:0000313" key="6">
    <source>
        <dbReference type="EMBL" id="AKA78443.1"/>
    </source>
</evidence>
<dbReference type="EMBL" id="CP033236">
    <property type="protein sequence ID" value="AZF70182.1"/>
    <property type="molecule type" value="Genomic_DNA"/>
</dbReference>
<feature type="domain" description="3-hydroxyacyl-CoA dehydrogenase C-terminal" evidence="2">
    <location>
        <begin position="186"/>
        <end position="280"/>
    </location>
</feature>
<dbReference type="EMBL" id="LT549890">
    <property type="protein sequence ID" value="SAI86520.1"/>
    <property type="molecule type" value="Genomic_DNA"/>
</dbReference>
<reference evidence="20 21" key="4">
    <citation type="journal article" date="2018" name="Proc. Natl. Acad. Sci. U.S.A.">
        <title>Nonmutational mechanism of inheritance in the Archaeon Sulfolobus solfataricus.</title>
        <authorList>
            <person name="Payne S."/>
            <person name="McCarthy S."/>
            <person name="Johnson T."/>
            <person name="North E."/>
            <person name="Blum P."/>
        </authorList>
    </citation>
    <scope>NUCLEOTIDE SEQUENCE [LARGE SCALE GENOMIC DNA]</scope>
    <source>
        <strain evidence="8 20">SARC-H</strain>
        <strain evidence="9 24">SARC-I</strain>
        <strain evidence="11 25">SARC-N</strain>
        <strain evidence="12 26">SARC-O</strain>
        <strain evidence="13 21">SUL120</strain>
        <strain evidence="7 22">SULG</strain>
        <strain evidence="10 23">SULM</strain>
    </source>
</reference>
<dbReference type="SUPFAM" id="SSF48179">
    <property type="entry name" value="6-phosphogluconate dehydrogenase C-terminal domain-like"/>
    <property type="match status" value="2"/>
</dbReference>
<reference evidence="14 27" key="6">
    <citation type="journal article" date="2020" name="Nat. Commun.">
        <title>The structures of two archaeal type IV pili illuminate evolutionary relationships.</title>
        <authorList>
            <person name="Wang F."/>
            <person name="Baquero D.P."/>
            <person name="Su Z."/>
            <person name="Beltran L.C."/>
            <person name="Prangishvili D."/>
            <person name="Krupovic M."/>
            <person name="Egelman E.H."/>
        </authorList>
    </citation>
    <scope>NUCLEOTIDE SEQUENCE [LARGE SCALE GENOMIC DNA]</scope>
    <source>
        <strain evidence="14 27">POZ149</strain>
    </source>
</reference>
<evidence type="ECO:0000313" key="22">
    <source>
        <dbReference type="Proteomes" id="UP000273194"/>
    </source>
</evidence>
<dbReference type="EMBL" id="CP011055">
    <property type="protein sequence ID" value="AKA73053.1"/>
    <property type="molecule type" value="Genomic_DNA"/>
</dbReference>
<dbReference type="GO" id="GO:0016616">
    <property type="term" value="F:oxidoreductase activity, acting on the CH-OH group of donors, NAD or NADP as acceptor"/>
    <property type="evidence" value="ECO:0007669"/>
    <property type="project" value="InterPro"/>
</dbReference>
<feature type="domain" description="3-hydroxyacyl-CoA dehydrogenase NAD binding" evidence="3">
    <location>
        <begin position="5"/>
        <end position="183"/>
    </location>
</feature>
<evidence type="ECO:0000313" key="13">
    <source>
        <dbReference type="EMBL" id="AZF83246.1"/>
    </source>
</evidence>
<dbReference type="InterPro" id="IPR008927">
    <property type="entry name" value="6-PGluconate_DH-like_C_sf"/>
</dbReference>
<dbReference type="Proteomes" id="UP000282269">
    <property type="component" value="Chromosome"/>
</dbReference>
<feature type="domain" description="3-hydroxyacyl-CoA dehydrogenase C-terminal" evidence="2">
    <location>
        <begin position="303"/>
        <end position="364"/>
    </location>
</feature>
<dbReference type="Proteomes" id="UP000267993">
    <property type="component" value="Chromosome"/>
</dbReference>
<gene>
    <name evidence="14" type="ORF">HFC64_09665</name>
    <name evidence="15" type="ORF">SSOP1_2966</name>
    <name evidence="6" type="ORF">SULA_0666</name>
    <name evidence="4" type="ORF">SULB_0668</name>
    <name evidence="5" type="ORF">SULC_0666</name>
    <name evidence="7" type="ORF">SULG_03400</name>
    <name evidence="8" type="ORF">SULH_03400</name>
    <name evidence="9" type="ORF">SULI_03400</name>
    <name evidence="10" type="ORF">SULM_03400</name>
    <name evidence="11" type="ORF">SULN_03400</name>
    <name evidence="12" type="ORF">SULO_03410</name>
    <name evidence="13" type="ORF">SULZ_03435</name>
</gene>
<dbReference type="PATRIC" id="fig|2287.6.peg.693"/>
<dbReference type="PANTHER" id="PTHR48075:SF5">
    <property type="entry name" value="3-HYDROXYBUTYRYL-COA DEHYDROGENASE"/>
    <property type="match status" value="1"/>
</dbReference>
<dbReference type="KEGG" id="ssol:SULB_0668"/>
<evidence type="ECO:0000313" key="14">
    <source>
        <dbReference type="EMBL" id="QPG50052.1"/>
    </source>
</evidence>
<sequence length="370" mass="41478">MIRNVLVVGAGTMGHGIAEVSAIAGYNVYLSDVSKDILNNAIQKVKWSLEKLYEKGNLKESVEDVLGRIKTIEGLSNELREIDISIEAIPEKLDLKRQLFSKLEELLPNNAILATNTSSLPITEIASAVKRQERVIGTHFFNPPVLMQLVEIIRGSKTSDDTVKQTYEFIKSLRKIPIMVNKDVPGFVVNRILLRIITTACMLVEKGICEYTAIDAVARYKLGFPMGIFELVDYTGVDVNYYVSSAMMERGFKAYPCKTLEEMTKKGDLGVKSGKGFYTYPSNKYIKPNLPPQLAEKINPLYIIAPAISEANWMVKNGIASKEDIDLGVRLGLSFPKGIFDYEREFGRESVTKTLEDLRRISGMEEYLPE</sequence>
<dbReference type="EMBL" id="CP011056">
    <property type="protein sequence ID" value="AKA75751.1"/>
    <property type="molecule type" value="Genomic_DNA"/>
</dbReference>
<evidence type="ECO:0000313" key="10">
    <source>
        <dbReference type="EMBL" id="AZF75426.1"/>
    </source>
</evidence>
<dbReference type="EMBL" id="CP011057">
    <property type="protein sequence ID" value="AKA78443.1"/>
    <property type="molecule type" value="Genomic_DNA"/>
</dbReference>